<sequence length="190" mass="21428">MAIESEEIDTSAATDGGGPILIDQHHPLFLQPCDTPGSSLISVKLTGPENYTMWSSTMRVSLLGKSKLGFVDSKYPKEKFDITLHELWGKCNAIVLSWIMNSVRAELFSGMVYASSAHKMWMDLKERFDKINGSHVLYLHKHIATLTPVISSMSTYFSKLKQHWAEFDALMPCPGCGCEESKKYVEHFQY</sequence>
<evidence type="ECO:0000313" key="1">
    <source>
        <dbReference type="Proteomes" id="UP000790787"/>
    </source>
</evidence>
<dbReference type="Proteomes" id="UP000790787">
    <property type="component" value="Chromosome 6"/>
</dbReference>
<organism evidence="1 2">
    <name type="scientific">Nicotiana tabacum</name>
    <name type="common">Common tobacco</name>
    <dbReference type="NCBI Taxonomy" id="4097"/>
    <lineage>
        <taxon>Eukaryota</taxon>
        <taxon>Viridiplantae</taxon>
        <taxon>Streptophyta</taxon>
        <taxon>Embryophyta</taxon>
        <taxon>Tracheophyta</taxon>
        <taxon>Spermatophyta</taxon>
        <taxon>Magnoliopsida</taxon>
        <taxon>eudicotyledons</taxon>
        <taxon>Gunneridae</taxon>
        <taxon>Pentapetalae</taxon>
        <taxon>asterids</taxon>
        <taxon>lamiids</taxon>
        <taxon>Solanales</taxon>
        <taxon>Solanaceae</taxon>
        <taxon>Nicotianoideae</taxon>
        <taxon>Nicotianeae</taxon>
        <taxon>Nicotiana</taxon>
    </lineage>
</organism>
<accession>A0AC58URR0</accession>
<protein>
    <submittedName>
        <fullName evidence="2">Uncharacterized protein LOC142182119</fullName>
    </submittedName>
</protein>
<gene>
    <name evidence="2" type="primary">LOC142182119</name>
</gene>
<dbReference type="RefSeq" id="XP_075112177.1">
    <property type="nucleotide sequence ID" value="XM_075256076.1"/>
</dbReference>
<reference evidence="1" key="1">
    <citation type="journal article" date="2014" name="Nat. Commun.">
        <title>The tobacco genome sequence and its comparison with those of tomato and potato.</title>
        <authorList>
            <person name="Sierro N."/>
            <person name="Battey J.N."/>
            <person name="Ouadi S."/>
            <person name="Bakaher N."/>
            <person name="Bovet L."/>
            <person name="Willig A."/>
            <person name="Goepfert S."/>
            <person name="Peitsch M.C."/>
            <person name="Ivanov N.V."/>
        </authorList>
    </citation>
    <scope>NUCLEOTIDE SEQUENCE [LARGE SCALE GENOMIC DNA]</scope>
</reference>
<reference evidence="2" key="2">
    <citation type="submission" date="2025-08" db="UniProtKB">
        <authorList>
            <consortium name="RefSeq"/>
        </authorList>
    </citation>
    <scope>IDENTIFICATION</scope>
    <source>
        <tissue evidence="2">Leaf</tissue>
    </source>
</reference>
<keyword evidence="1" id="KW-1185">Reference proteome</keyword>
<proteinExistence type="predicted"/>
<evidence type="ECO:0000313" key="2">
    <source>
        <dbReference type="RefSeq" id="XP_075112177.1"/>
    </source>
</evidence>
<name>A0AC58URR0_TOBAC</name>